<feature type="transmembrane region" description="Helical" evidence="7">
    <location>
        <begin position="449"/>
        <end position="466"/>
    </location>
</feature>
<dbReference type="PANTHER" id="PTHR30043:SF1">
    <property type="entry name" value="ABC TRANSPORT SYSTEM PERMEASE PROTEIN P69"/>
    <property type="match status" value="1"/>
</dbReference>
<comment type="similarity">
    <text evidence="7">Belongs to the binding-protein-dependent transport system permease family.</text>
</comment>
<name>A0A2R3P835_MESFO</name>
<reference evidence="9 10" key="1">
    <citation type="submission" date="2017-07" db="EMBL/GenBank/DDBJ databases">
        <title>Comparative genomic analysis of Mesoplasma florum.</title>
        <authorList>
            <person name="Baby V."/>
            <person name="Lachance J.-C."/>
            <person name="Gagnon J."/>
            <person name="Lucier J.-F."/>
            <person name="Matteau D."/>
            <person name="Knight T.F."/>
            <person name="Rodrigue S."/>
        </authorList>
    </citation>
    <scope>NUCLEOTIDE SEQUENCE [LARGE SCALE GENOMIC DNA]</scope>
    <source>
        <strain evidence="9 10">CnuA-2</strain>
    </source>
</reference>
<feature type="transmembrane region" description="Helical" evidence="7">
    <location>
        <begin position="569"/>
        <end position="594"/>
    </location>
</feature>
<evidence type="ECO:0000256" key="7">
    <source>
        <dbReference type="RuleBase" id="RU363032"/>
    </source>
</evidence>
<keyword evidence="2 7" id="KW-0813">Transport</keyword>
<evidence type="ECO:0000259" key="8">
    <source>
        <dbReference type="PROSITE" id="PS50928"/>
    </source>
</evidence>
<dbReference type="PANTHER" id="PTHR30043">
    <property type="entry name" value="PHOSPHONATES TRANSPORT SYSTEM PERMEASE PROTEIN"/>
    <property type="match status" value="1"/>
</dbReference>
<dbReference type="Gene3D" id="1.10.3720.10">
    <property type="entry name" value="MetI-like"/>
    <property type="match status" value="2"/>
</dbReference>
<dbReference type="GO" id="GO:0055085">
    <property type="term" value="P:transmembrane transport"/>
    <property type="evidence" value="ECO:0007669"/>
    <property type="project" value="InterPro"/>
</dbReference>
<keyword evidence="5 7" id="KW-1133">Transmembrane helix</keyword>
<feature type="transmembrane region" description="Helical" evidence="7">
    <location>
        <begin position="260"/>
        <end position="281"/>
    </location>
</feature>
<keyword evidence="3" id="KW-1003">Cell membrane</keyword>
<feature type="domain" description="ABC transmembrane type-1" evidence="8">
    <location>
        <begin position="95"/>
        <end position="278"/>
    </location>
</feature>
<dbReference type="Pfam" id="PF00528">
    <property type="entry name" value="BPD_transp_1"/>
    <property type="match status" value="2"/>
</dbReference>
<gene>
    <name evidence="9" type="ORF">CG003_03140</name>
</gene>
<dbReference type="CDD" id="cd06261">
    <property type="entry name" value="TM_PBP2"/>
    <property type="match status" value="1"/>
</dbReference>
<dbReference type="SUPFAM" id="SSF161098">
    <property type="entry name" value="MetI-like"/>
    <property type="match status" value="2"/>
</dbReference>
<comment type="subcellular location">
    <subcellularLocation>
        <location evidence="1 7">Cell membrane</location>
        <topology evidence="1 7">Multi-pass membrane protein</topology>
    </subcellularLocation>
</comment>
<sequence>MTKRLSNSILNQKAFKIKDNYSKSPKKIFFWSITLFTLFIVILSFFTLDSKWLEFFRDMPSLFERIGEMFKWDWTDFNAINGTGHSFLYNAFVSIWDTIVMAFAGTVIGVVIAIPVAILASSNIVKNKSVNFIARLILSIFRTIPSFVYALVLVNYFGATTFTVMLSLTMFTFSISGKTLYERIEQINIKIFTASQSTGANKSVSFRAAVWPQVSHHVLSIMFYSLETNIRYVSIIAGVTRMGIGQMINNAVDYNEWNRVGFLLTLLVAVILFLELSIWLIRNYIIEDKDFRIDGKEQRKFDKRINKIKSQKDINFYIKNVLCLDIDKKITDSKNKENTKKLVEQKKELINNFKSDLSTKIESDVEAYKNLKKSNPNSFDLYAKDFETGLRYRIDKINKVKFKFKVNEIKNAKIEEIKNERANANKNFIENLSVEKVLRSEPKNYIKRIVLYAIILGFFIYTLTLLEFKLSSKELIEATNKNLLEILKINWSSLFISKANGGNSNAPYSVMYLLYETLSIAVVGTFIGAVIAYVLGMLSSEKIVNKYVARIFVALTSMMRAIPSYIYALIFVIVVGMGPFTGVLALIMGTIGMLTKYNRELFDDINQKIIFQLEATGVNWFTKLRYGIMSQTSTAAMSNIIYRFDINFKEVAMLGAVGAGNMGYLLNSYFSDQYFNEFGALLFGIILFTLLIEFISASIRNKLSFGTNLNLISSIINFVNQRYFATFKSNEKQLNIDSKLSYEESMSLYAYTNQTILNNAIAMKKEEKLSFKDAWNKAYIDFYNIRKKYDSSITDNNIVKLEELKFKNNKKDYASKRKAWVVQVRQESKLEIIKFRKSLKNATDLKARKDLKNSIKYSKNIKKLKITNINY</sequence>
<feature type="transmembrane region" description="Helical" evidence="7">
    <location>
        <begin position="678"/>
        <end position="699"/>
    </location>
</feature>
<dbReference type="PROSITE" id="PS50928">
    <property type="entry name" value="ABC_TM1"/>
    <property type="match status" value="2"/>
</dbReference>
<dbReference type="InterPro" id="IPR035906">
    <property type="entry name" value="MetI-like_sf"/>
</dbReference>
<evidence type="ECO:0000313" key="10">
    <source>
        <dbReference type="Proteomes" id="UP000239216"/>
    </source>
</evidence>
<keyword evidence="6 7" id="KW-0472">Membrane</keyword>
<feature type="transmembrane region" description="Helical" evidence="7">
    <location>
        <begin position="646"/>
        <end position="666"/>
    </location>
</feature>
<evidence type="ECO:0000256" key="3">
    <source>
        <dbReference type="ARBA" id="ARBA00022475"/>
    </source>
</evidence>
<evidence type="ECO:0000256" key="5">
    <source>
        <dbReference type="ARBA" id="ARBA00022989"/>
    </source>
</evidence>
<protein>
    <recommendedName>
        <fullName evidence="8">ABC transmembrane type-1 domain-containing protein</fullName>
    </recommendedName>
</protein>
<dbReference type="RefSeq" id="WP_051612865.1">
    <property type="nucleotide sequence ID" value="NZ_CP022513.1"/>
</dbReference>
<dbReference type="GO" id="GO:0005886">
    <property type="term" value="C:plasma membrane"/>
    <property type="evidence" value="ECO:0007669"/>
    <property type="project" value="UniProtKB-SubCell"/>
</dbReference>
<feature type="transmembrane region" description="Helical" evidence="7">
    <location>
        <begin position="132"/>
        <end position="150"/>
    </location>
</feature>
<feature type="transmembrane region" description="Helical" evidence="7">
    <location>
        <begin position="156"/>
        <end position="175"/>
    </location>
</feature>
<accession>A0A2R3P835</accession>
<evidence type="ECO:0000256" key="1">
    <source>
        <dbReference type="ARBA" id="ARBA00004651"/>
    </source>
</evidence>
<feature type="transmembrane region" description="Helical" evidence="7">
    <location>
        <begin position="230"/>
        <end position="248"/>
    </location>
</feature>
<dbReference type="InterPro" id="IPR000515">
    <property type="entry name" value="MetI-like"/>
</dbReference>
<evidence type="ECO:0000256" key="2">
    <source>
        <dbReference type="ARBA" id="ARBA00022448"/>
    </source>
</evidence>
<keyword evidence="4 7" id="KW-0812">Transmembrane</keyword>
<dbReference type="AlphaFoldDB" id="A0A2R3P835"/>
<evidence type="ECO:0000256" key="4">
    <source>
        <dbReference type="ARBA" id="ARBA00022692"/>
    </source>
</evidence>
<evidence type="ECO:0000256" key="6">
    <source>
        <dbReference type="ARBA" id="ARBA00023136"/>
    </source>
</evidence>
<feature type="domain" description="ABC transmembrane type-1" evidence="8">
    <location>
        <begin position="514"/>
        <end position="696"/>
    </location>
</feature>
<organism evidence="9 10">
    <name type="scientific">Mesoplasma florum</name>
    <name type="common">Acholeplasma florum</name>
    <dbReference type="NCBI Taxonomy" id="2151"/>
    <lineage>
        <taxon>Bacteria</taxon>
        <taxon>Bacillati</taxon>
        <taxon>Mycoplasmatota</taxon>
        <taxon>Mollicutes</taxon>
        <taxon>Entomoplasmatales</taxon>
        <taxon>Entomoplasmataceae</taxon>
        <taxon>Mesoplasma</taxon>
    </lineage>
</organism>
<feature type="transmembrane region" description="Helical" evidence="7">
    <location>
        <begin position="28"/>
        <end position="48"/>
    </location>
</feature>
<dbReference type="EMBL" id="CP022513">
    <property type="protein sequence ID" value="AVN64631.1"/>
    <property type="molecule type" value="Genomic_DNA"/>
</dbReference>
<feature type="transmembrane region" description="Helical" evidence="7">
    <location>
        <begin position="99"/>
        <end position="120"/>
    </location>
</feature>
<feature type="transmembrane region" description="Helical" evidence="7">
    <location>
        <begin position="512"/>
        <end position="535"/>
    </location>
</feature>
<proteinExistence type="inferred from homology"/>
<evidence type="ECO:0000313" key="9">
    <source>
        <dbReference type="EMBL" id="AVN64631.1"/>
    </source>
</evidence>
<dbReference type="Proteomes" id="UP000239216">
    <property type="component" value="Chromosome"/>
</dbReference>